<reference evidence="2" key="1">
    <citation type="submission" date="2019-08" db="EMBL/GenBank/DDBJ databases">
        <authorList>
            <person name="Kucharzyk K."/>
            <person name="Murdoch R.W."/>
            <person name="Higgins S."/>
            <person name="Loffler F."/>
        </authorList>
    </citation>
    <scope>NUCLEOTIDE SEQUENCE</scope>
</reference>
<dbReference type="Gene3D" id="3.40.50.1110">
    <property type="entry name" value="SGNH hydrolase"/>
    <property type="match status" value="1"/>
</dbReference>
<protein>
    <recommendedName>
        <fullName evidence="1">DUF4886 domain-containing protein</fullName>
    </recommendedName>
</protein>
<dbReference type="EMBL" id="VSSQ01000367">
    <property type="protein sequence ID" value="MPL92699.1"/>
    <property type="molecule type" value="Genomic_DNA"/>
</dbReference>
<accession>A0A644VMT1</accession>
<comment type="caution">
    <text evidence="2">The sequence shown here is derived from an EMBL/GenBank/DDBJ whole genome shotgun (WGS) entry which is preliminary data.</text>
</comment>
<dbReference type="InterPro" id="IPR036514">
    <property type="entry name" value="SGNH_hydro_sf"/>
</dbReference>
<dbReference type="Pfam" id="PF16227">
    <property type="entry name" value="DUF4886"/>
    <property type="match status" value="1"/>
</dbReference>
<feature type="domain" description="DUF4886" evidence="1">
    <location>
        <begin position="28"/>
        <end position="268"/>
    </location>
</feature>
<sequence>MKKTNTFTILLIISLCWLQAVNAQQVVKILAIGNSFSQDAAESYVDDLAKADGVQLIIANMYIGGCSLERHWLNAEKDSAAYSYRKIVNGDTTVVAKQKLKTAILDENWDYITFQQASPFSGLKDSYFPYLPNLLTYTKNLATNPKVQFAFHQTWAYASDSKHKGFANYNNDQMQMYQAIVSSVKEAAKKTGIKLVIPAGTAIQNGRTSFVGDKFTRDGYHLSLGLGRFTAACTWYEFFLKRPVMKNPYIPTGVSPKEAQIAKKAAHLAVKKPFKVTSMDKKR</sequence>
<organism evidence="2">
    <name type="scientific">bioreactor metagenome</name>
    <dbReference type="NCBI Taxonomy" id="1076179"/>
    <lineage>
        <taxon>unclassified sequences</taxon>
        <taxon>metagenomes</taxon>
        <taxon>ecological metagenomes</taxon>
    </lineage>
</organism>
<evidence type="ECO:0000259" key="1">
    <source>
        <dbReference type="Pfam" id="PF16227"/>
    </source>
</evidence>
<proteinExistence type="predicted"/>
<dbReference type="InterPro" id="IPR032616">
    <property type="entry name" value="DUF4886"/>
</dbReference>
<gene>
    <name evidence="2" type="ORF">SDC9_38812</name>
</gene>
<evidence type="ECO:0000313" key="2">
    <source>
        <dbReference type="EMBL" id="MPL92699.1"/>
    </source>
</evidence>
<dbReference type="AlphaFoldDB" id="A0A644VMT1"/>
<name>A0A644VMT1_9ZZZZ</name>